<dbReference type="Pfam" id="PF02080">
    <property type="entry name" value="TrkA_C"/>
    <property type="match status" value="1"/>
</dbReference>
<dbReference type="InterPro" id="IPR006037">
    <property type="entry name" value="RCK_C"/>
</dbReference>
<dbReference type="PROSITE" id="PS51202">
    <property type="entry name" value="RCK_C"/>
    <property type="match status" value="1"/>
</dbReference>
<evidence type="ECO:0000259" key="2">
    <source>
        <dbReference type="PROSITE" id="PS51202"/>
    </source>
</evidence>
<gene>
    <name evidence="3" type="ORF">MNBD_NITROSPIRAE03-846</name>
</gene>
<dbReference type="PANTHER" id="PTHR43833">
    <property type="entry name" value="POTASSIUM CHANNEL PROTEIN 2-RELATED-RELATED"/>
    <property type="match status" value="1"/>
</dbReference>
<dbReference type="GO" id="GO:0006813">
    <property type="term" value="P:potassium ion transport"/>
    <property type="evidence" value="ECO:0007669"/>
    <property type="project" value="InterPro"/>
</dbReference>
<dbReference type="PROSITE" id="PS51201">
    <property type="entry name" value="RCK_N"/>
    <property type="match status" value="1"/>
</dbReference>
<dbReference type="SUPFAM" id="SSF51735">
    <property type="entry name" value="NAD(P)-binding Rossmann-fold domains"/>
    <property type="match status" value="1"/>
</dbReference>
<protein>
    <submittedName>
        <fullName evidence="3">KtrAB potassium uptake system, peripheral membrane component KtrA</fullName>
    </submittedName>
</protein>
<feature type="domain" description="RCK C-terminal" evidence="2">
    <location>
        <begin position="135"/>
        <end position="222"/>
    </location>
</feature>
<dbReference type="SUPFAM" id="SSF116726">
    <property type="entry name" value="TrkA C-terminal domain-like"/>
    <property type="match status" value="1"/>
</dbReference>
<dbReference type="EMBL" id="UOGI01000356">
    <property type="protein sequence ID" value="VAX34612.1"/>
    <property type="molecule type" value="Genomic_DNA"/>
</dbReference>
<evidence type="ECO:0000313" key="3">
    <source>
        <dbReference type="EMBL" id="VAX34612.1"/>
    </source>
</evidence>
<evidence type="ECO:0000259" key="1">
    <source>
        <dbReference type="PROSITE" id="PS51201"/>
    </source>
</evidence>
<dbReference type="InterPro" id="IPR050721">
    <property type="entry name" value="Trk_Ktr_HKT_K-transport"/>
</dbReference>
<organism evidence="3">
    <name type="scientific">hydrothermal vent metagenome</name>
    <dbReference type="NCBI Taxonomy" id="652676"/>
    <lineage>
        <taxon>unclassified sequences</taxon>
        <taxon>metagenomes</taxon>
        <taxon>ecological metagenomes</taxon>
    </lineage>
</organism>
<dbReference type="InterPro" id="IPR036291">
    <property type="entry name" value="NAD(P)-bd_dom_sf"/>
</dbReference>
<dbReference type="Gene3D" id="3.30.70.1450">
    <property type="entry name" value="Regulator of K+ conductance, C-terminal domain"/>
    <property type="match status" value="1"/>
</dbReference>
<dbReference type="Gene3D" id="3.40.50.720">
    <property type="entry name" value="NAD(P)-binding Rossmann-like Domain"/>
    <property type="match status" value="1"/>
</dbReference>
<sequence length="222" mass="24550">MKKQFAVIGLGRFGSAVALTLSESNCDVIVIDRNENKIKAIADHVTLAIQMNAIDEAALKEAGVQGVDVAVVSIGENVEASILAVMILKEMGIKEIIAKAVNDLHGRVLANLGVDRVVHPERDMAQRVARSLIKPQFLEHIELSPEYSIIELPAPKSLWGKSIKNTNLRAEYGINIIAIKKRYTINETEKETWNINPLPTDVIKKDDVLVVLGTDRDIERLR</sequence>
<proteinExistence type="predicted"/>
<reference evidence="3" key="1">
    <citation type="submission" date="2018-06" db="EMBL/GenBank/DDBJ databases">
        <authorList>
            <person name="Zhirakovskaya E."/>
        </authorList>
    </citation>
    <scope>NUCLEOTIDE SEQUENCE</scope>
</reference>
<accession>A0A3B1D1K4</accession>
<dbReference type="GO" id="GO:0008324">
    <property type="term" value="F:monoatomic cation transmembrane transporter activity"/>
    <property type="evidence" value="ECO:0007669"/>
    <property type="project" value="InterPro"/>
</dbReference>
<dbReference type="PANTHER" id="PTHR43833:SF7">
    <property type="entry name" value="KTR SYSTEM POTASSIUM UPTAKE PROTEIN C"/>
    <property type="match status" value="1"/>
</dbReference>
<dbReference type="InterPro" id="IPR003148">
    <property type="entry name" value="RCK_N"/>
</dbReference>
<feature type="domain" description="RCK N-terminal" evidence="1">
    <location>
        <begin position="2"/>
        <end position="118"/>
    </location>
</feature>
<dbReference type="Pfam" id="PF02254">
    <property type="entry name" value="TrkA_N"/>
    <property type="match status" value="1"/>
</dbReference>
<dbReference type="InterPro" id="IPR036721">
    <property type="entry name" value="RCK_C_sf"/>
</dbReference>
<dbReference type="AlphaFoldDB" id="A0A3B1D1K4"/>
<name>A0A3B1D1K4_9ZZZZ</name>